<organism evidence="2 3">
    <name type="scientific">Roseovarius pelagicus</name>
    <dbReference type="NCBI Taxonomy" id="2980108"/>
    <lineage>
        <taxon>Bacteria</taxon>
        <taxon>Pseudomonadati</taxon>
        <taxon>Pseudomonadota</taxon>
        <taxon>Alphaproteobacteria</taxon>
        <taxon>Rhodobacterales</taxon>
        <taxon>Roseobacteraceae</taxon>
        <taxon>Roseovarius</taxon>
    </lineage>
</organism>
<keyword evidence="1" id="KW-1133">Transmembrane helix</keyword>
<feature type="transmembrane region" description="Helical" evidence="1">
    <location>
        <begin position="46"/>
        <end position="66"/>
    </location>
</feature>
<name>A0ABY6DGE3_9RHOB</name>
<accession>A0ABY6DGE3</accession>
<keyword evidence="1" id="KW-0472">Membrane</keyword>
<evidence type="ECO:0000313" key="2">
    <source>
        <dbReference type="EMBL" id="UXX85229.1"/>
    </source>
</evidence>
<evidence type="ECO:0000256" key="1">
    <source>
        <dbReference type="SAM" id="Phobius"/>
    </source>
</evidence>
<dbReference type="Proteomes" id="UP001064087">
    <property type="component" value="Chromosome"/>
</dbReference>
<sequence length="70" mass="7581">MFTDVLKKFFTGDAENENKEATLRTEKEASMFQQIKTAAARSNDTLVGDAIGCAALMIILVVGLYLPGLV</sequence>
<dbReference type="EMBL" id="CP106738">
    <property type="protein sequence ID" value="UXX85229.1"/>
    <property type="molecule type" value="Genomic_DNA"/>
</dbReference>
<keyword evidence="3" id="KW-1185">Reference proteome</keyword>
<gene>
    <name evidence="2" type="ORF">N7U68_03285</name>
</gene>
<proteinExistence type="predicted"/>
<dbReference type="RefSeq" id="WP_263049202.1">
    <property type="nucleotide sequence ID" value="NZ_CP106738.1"/>
</dbReference>
<protein>
    <submittedName>
        <fullName evidence="2">Uncharacterized protein</fullName>
    </submittedName>
</protein>
<reference evidence="2" key="1">
    <citation type="submission" date="2022-10" db="EMBL/GenBank/DDBJ databases">
        <title>Roseovarius pelagicus sp. nov., isolated from Arctic seawater.</title>
        <authorList>
            <person name="Hong Y.W."/>
            <person name="Hwang C.Y."/>
        </authorList>
    </citation>
    <scope>NUCLEOTIDE SEQUENCE</scope>
    <source>
        <strain evidence="2">HL-MP18</strain>
    </source>
</reference>
<keyword evidence="1" id="KW-0812">Transmembrane</keyword>
<evidence type="ECO:0000313" key="3">
    <source>
        <dbReference type="Proteomes" id="UP001064087"/>
    </source>
</evidence>